<dbReference type="SUPFAM" id="SSF52091">
    <property type="entry name" value="SpoIIaa-like"/>
    <property type="match status" value="1"/>
</dbReference>
<name>A0A165Z3W6_PSEFL</name>
<dbReference type="PANTHER" id="PTHR35849">
    <property type="entry name" value="BLR2341 PROTEIN"/>
    <property type="match status" value="1"/>
</dbReference>
<reference evidence="2 3" key="2">
    <citation type="journal article" date="2018" name="Nature">
        <title>Mutant phenotypes for thousands of bacterial genes of unknown function.</title>
        <authorList>
            <person name="Price M.N."/>
            <person name="Wetmore K.M."/>
            <person name="Waters R.J."/>
            <person name="Callaghan M."/>
            <person name="Ray J."/>
            <person name="Liu H."/>
            <person name="Kuehl J.V."/>
            <person name="Melnyk R.A."/>
            <person name="Lamson J.S."/>
            <person name="Suh Y."/>
            <person name="Carlson H.K."/>
            <person name="Esquivel Z."/>
            <person name="Sadeeshkumar H."/>
            <person name="Chakraborty R."/>
            <person name="Zane G.M."/>
            <person name="Rubin B.E."/>
            <person name="Wall J.D."/>
            <person name="Visel A."/>
            <person name="Bristow J."/>
            <person name="Blow M.J."/>
            <person name="Arkin A.P."/>
            <person name="Deutschbauer A.M."/>
        </authorList>
    </citation>
    <scope>NUCLEOTIDE SEQUENCE [LARGE SCALE GENOMIC DNA]</scope>
    <source>
        <strain evidence="2 3">FW300-N2E2</strain>
    </source>
</reference>
<evidence type="ECO:0000313" key="2">
    <source>
        <dbReference type="EMBL" id="AMZ71223.1"/>
    </source>
</evidence>
<evidence type="ECO:0000313" key="3">
    <source>
        <dbReference type="Proteomes" id="UP000076083"/>
    </source>
</evidence>
<dbReference type="Pfam" id="PF13466">
    <property type="entry name" value="STAS_2"/>
    <property type="match status" value="1"/>
</dbReference>
<proteinExistence type="predicted"/>
<dbReference type="RefSeq" id="WP_063321785.1">
    <property type="nucleotide sequence ID" value="NZ_CP015225.1"/>
</dbReference>
<dbReference type="InterPro" id="IPR058548">
    <property type="entry name" value="MlaB-like_STAS"/>
</dbReference>
<dbReference type="PROSITE" id="PS50801">
    <property type="entry name" value="STAS"/>
    <property type="match status" value="1"/>
</dbReference>
<protein>
    <submittedName>
        <fullName evidence="2">Sulfate transporter</fullName>
    </submittedName>
</protein>
<dbReference type="PANTHER" id="PTHR35849:SF2">
    <property type="entry name" value="BLR2341 PROTEIN"/>
    <property type="match status" value="1"/>
</dbReference>
<evidence type="ECO:0000259" key="1">
    <source>
        <dbReference type="PROSITE" id="PS50801"/>
    </source>
</evidence>
<sequence>MTNTTACLRRILVLEGPLTIYTAAERKDLLLELFPLAQEVEMDLGGVDEMDTAGLQLLVLIKQESLRHGSNLLLSNHSTAVLDALDMSGLHSFFDQSAPALQQRG</sequence>
<accession>A0A165Z3W6</accession>
<gene>
    <name evidence="2" type="ORF">TK06_08935</name>
</gene>
<organism evidence="2 3">
    <name type="scientific">Pseudomonas fluorescens</name>
    <dbReference type="NCBI Taxonomy" id="294"/>
    <lineage>
        <taxon>Bacteria</taxon>
        <taxon>Pseudomonadati</taxon>
        <taxon>Pseudomonadota</taxon>
        <taxon>Gammaproteobacteria</taxon>
        <taxon>Pseudomonadales</taxon>
        <taxon>Pseudomonadaceae</taxon>
        <taxon>Pseudomonas</taxon>
    </lineage>
</organism>
<dbReference type="Proteomes" id="UP000076083">
    <property type="component" value="Chromosome"/>
</dbReference>
<dbReference type="InterPro" id="IPR002645">
    <property type="entry name" value="STAS_dom"/>
</dbReference>
<dbReference type="InterPro" id="IPR036513">
    <property type="entry name" value="STAS_dom_sf"/>
</dbReference>
<dbReference type="AlphaFoldDB" id="A0A165Z3W6"/>
<dbReference type="InterPro" id="IPR052746">
    <property type="entry name" value="MlaB_ABC_Transporter"/>
</dbReference>
<dbReference type="CDD" id="cd07043">
    <property type="entry name" value="STAS_anti-anti-sigma_factors"/>
    <property type="match status" value="1"/>
</dbReference>
<dbReference type="EMBL" id="CP015225">
    <property type="protein sequence ID" value="AMZ71223.1"/>
    <property type="molecule type" value="Genomic_DNA"/>
</dbReference>
<feature type="domain" description="STAS" evidence="1">
    <location>
        <begin position="11"/>
        <end position="105"/>
    </location>
</feature>
<reference evidence="3" key="1">
    <citation type="submission" date="2016-04" db="EMBL/GenBank/DDBJ databases">
        <authorList>
            <person name="Ray J."/>
            <person name="Price M."/>
            <person name="Deutschbauer A."/>
        </authorList>
    </citation>
    <scope>NUCLEOTIDE SEQUENCE [LARGE SCALE GENOMIC DNA]</scope>
    <source>
        <strain evidence="3">FW300-N2E2</strain>
    </source>
</reference>
<dbReference type="Gene3D" id="3.30.750.24">
    <property type="entry name" value="STAS domain"/>
    <property type="match status" value="1"/>
</dbReference>